<feature type="transmembrane region" description="Helical" evidence="1">
    <location>
        <begin position="319"/>
        <end position="339"/>
    </location>
</feature>
<name>A0A1G1KVN2_9BACT</name>
<evidence type="ECO:0000256" key="1">
    <source>
        <dbReference type="SAM" id="Phobius"/>
    </source>
</evidence>
<comment type="caution">
    <text evidence="2">The sequence shown here is derived from an EMBL/GenBank/DDBJ whole genome shotgun (WGS) entry which is preliminary data.</text>
</comment>
<accession>A0A1G1KVN2</accession>
<proteinExistence type="predicted"/>
<dbReference type="Proteomes" id="UP000178187">
    <property type="component" value="Unassembled WGS sequence"/>
</dbReference>
<evidence type="ECO:0008006" key="4">
    <source>
        <dbReference type="Google" id="ProtNLM"/>
    </source>
</evidence>
<feature type="transmembrane region" description="Helical" evidence="1">
    <location>
        <begin position="199"/>
        <end position="217"/>
    </location>
</feature>
<gene>
    <name evidence="2" type="ORF">A3G33_02940</name>
</gene>
<feature type="transmembrane region" description="Helical" evidence="1">
    <location>
        <begin position="283"/>
        <end position="307"/>
    </location>
</feature>
<feature type="transmembrane region" description="Helical" evidence="1">
    <location>
        <begin position="129"/>
        <end position="148"/>
    </location>
</feature>
<feature type="transmembrane region" description="Helical" evidence="1">
    <location>
        <begin position="160"/>
        <end position="179"/>
    </location>
</feature>
<evidence type="ECO:0000313" key="2">
    <source>
        <dbReference type="EMBL" id="OGW96935.1"/>
    </source>
</evidence>
<keyword evidence="1" id="KW-0812">Transmembrane</keyword>
<feature type="transmembrane region" description="Helical" evidence="1">
    <location>
        <begin position="229"/>
        <end position="247"/>
    </location>
</feature>
<dbReference type="AlphaFoldDB" id="A0A1G1KVN2"/>
<feature type="transmembrane region" description="Helical" evidence="1">
    <location>
        <begin position="12"/>
        <end position="30"/>
    </location>
</feature>
<keyword evidence="1" id="KW-0472">Membrane</keyword>
<keyword evidence="1" id="KW-1133">Transmembrane helix</keyword>
<sequence>MEVGTNLLNKVLVNRILIFLSLLIFLIYLWKYWDFFSSRMVWDVFGGWDARFFWNLKAKFYHRIPSEWAQMFSSTISWSHPGYPLMLPGSIAWGWNWLNREILIWPNLVNLSFFAGLVLLTVWYLSRTVSIWCGFLAGALILTMKALTFWSATQYADIPLCFFITASTTTAVIALRHNGKNLFLLSGYLCGLAAWTKDEGLLFSAFLTILIFIAILAAKQTKPVDKLKLLGIFFAGLCLPVLSNLWIKGFLGTTGGEYIGSGRTWQEILKQATNIRNTKIIGMAYWVFINNLSQWKGIWFLFALAILCHPKRAFENHRWIFCSMVLFINLGYFLIFHFTPHGLLEQIKTAMDRLLLHSSILAVIFTFEVFSHNLFSLKQKQSE</sequence>
<feature type="transmembrane region" description="Helical" evidence="1">
    <location>
        <begin position="354"/>
        <end position="375"/>
    </location>
</feature>
<reference evidence="2 3" key="1">
    <citation type="journal article" date="2016" name="Nat. Commun.">
        <title>Thousands of microbial genomes shed light on interconnected biogeochemical processes in an aquifer system.</title>
        <authorList>
            <person name="Anantharaman K."/>
            <person name="Brown C.T."/>
            <person name="Hug L.A."/>
            <person name="Sharon I."/>
            <person name="Castelle C.J."/>
            <person name="Probst A.J."/>
            <person name="Thomas B.C."/>
            <person name="Singh A."/>
            <person name="Wilkins M.J."/>
            <person name="Karaoz U."/>
            <person name="Brodie E.L."/>
            <person name="Williams K.H."/>
            <person name="Hubbard S.S."/>
            <person name="Banfield J.F."/>
        </authorList>
    </citation>
    <scope>NUCLEOTIDE SEQUENCE [LARGE SCALE GENOMIC DNA]</scope>
</reference>
<feature type="transmembrane region" description="Helical" evidence="1">
    <location>
        <begin position="102"/>
        <end position="123"/>
    </location>
</feature>
<dbReference type="EMBL" id="MHFR01000045">
    <property type="protein sequence ID" value="OGW96935.1"/>
    <property type="molecule type" value="Genomic_DNA"/>
</dbReference>
<evidence type="ECO:0000313" key="3">
    <source>
        <dbReference type="Proteomes" id="UP000178187"/>
    </source>
</evidence>
<organism evidence="2 3">
    <name type="scientific">Candidatus Danuiimicrobium aquiferis</name>
    <dbReference type="NCBI Taxonomy" id="1801832"/>
    <lineage>
        <taxon>Bacteria</taxon>
        <taxon>Pseudomonadati</taxon>
        <taxon>Candidatus Omnitrophota</taxon>
        <taxon>Candidatus Danuiimicrobium</taxon>
    </lineage>
</organism>
<protein>
    <recommendedName>
        <fullName evidence="4">Glycosyltransferase RgtA/B/C/D-like domain-containing protein</fullName>
    </recommendedName>
</protein>